<feature type="chain" id="PRO_5042431276" description="LRRCT domain-containing protein" evidence="8">
    <location>
        <begin position="21"/>
        <end position="523"/>
    </location>
</feature>
<evidence type="ECO:0000256" key="4">
    <source>
        <dbReference type="ARBA" id="ARBA00022729"/>
    </source>
</evidence>
<dbReference type="Gene3D" id="3.80.10.10">
    <property type="entry name" value="Ribonuclease Inhibitor"/>
    <property type="match status" value="2"/>
</dbReference>
<dbReference type="GO" id="GO:0005886">
    <property type="term" value="C:plasma membrane"/>
    <property type="evidence" value="ECO:0007669"/>
    <property type="project" value="TreeGrafter"/>
</dbReference>
<keyword evidence="2" id="KW-0433">Leucine-rich repeat</keyword>
<evidence type="ECO:0000259" key="9">
    <source>
        <dbReference type="SMART" id="SM00082"/>
    </source>
</evidence>
<protein>
    <recommendedName>
        <fullName evidence="9">LRRCT domain-containing protein</fullName>
    </recommendedName>
</protein>
<dbReference type="GO" id="GO:0007165">
    <property type="term" value="P:signal transduction"/>
    <property type="evidence" value="ECO:0007669"/>
    <property type="project" value="TreeGrafter"/>
</dbReference>
<dbReference type="Proteomes" id="UP000005408">
    <property type="component" value="Unassembled WGS sequence"/>
</dbReference>
<evidence type="ECO:0000256" key="6">
    <source>
        <dbReference type="ARBA" id="ARBA00023136"/>
    </source>
</evidence>
<dbReference type="PANTHER" id="PTHR24365:SF541">
    <property type="entry name" value="PROTEIN TOLL-RELATED"/>
    <property type="match status" value="1"/>
</dbReference>
<keyword evidence="6 7" id="KW-0472">Membrane</keyword>
<dbReference type="InterPro" id="IPR000483">
    <property type="entry name" value="Cys-rich_flank_reg_C"/>
</dbReference>
<feature type="domain" description="LRRCT" evidence="9">
    <location>
        <begin position="414"/>
        <end position="469"/>
    </location>
</feature>
<feature type="signal peptide" evidence="8">
    <location>
        <begin position="1"/>
        <end position="20"/>
    </location>
</feature>
<dbReference type="OrthoDB" id="643377at2759"/>
<comment type="subcellular location">
    <subcellularLocation>
        <location evidence="1">Membrane</location>
        <topology evidence="1">Single-pass membrane protein</topology>
    </subcellularLocation>
</comment>
<dbReference type="SMART" id="SM00082">
    <property type="entry name" value="LRRCT"/>
    <property type="match status" value="1"/>
</dbReference>
<evidence type="ECO:0000256" key="5">
    <source>
        <dbReference type="ARBA" id="ARBA00022989"/>
    </source>
</evidence>
<sequence length="523" mass="60713">MLQSLIKVAIIVLSFKFVWMEMLSKCIGHRNVCTPRFKNESTNLTQKEFSEGNNLECCYNIMVRDLKIHFIQKGLFSKFVKLENLSLHNLPLEGEAIKNSLGKGLKLSYLSLENVGLNNTLFESLLPFLPKTLTLLDLKNNSLTYFSTNFISNTTVKTLDLSQNQNITMMLDKQALSLTHLDLSHSNFEWKTSQESKPVCKIPNLLVLNFAGNRLNLSTFDNRNDENCFWYLKSLNLSLSDLTEPIINESFSFFPNLTSLYLDGISNIEQFPSFQHTERLTKLSLNDVKCFVNPTLKNINIFKNLHKLRRLEMQNWELHLWDETELTVLFSPMIKTLEHLDLKSTGLSTIPLVIKEMDELTKLILTSNNISSWNSISENTNKNLTILFMEWNLIETVDPHSIPKRVVEFPLEGNPFLCTCELMPYKNWVKERKLSKIIKDWASKYQCSKPHQWEGKTLDMFRPKITDCQEFNAYVITAIVLCFLMVIIVIATNIYSRRRKQNILKKFQYTHDSSEKRKLLSSS</sequence>
<evidence type="ECO:0000256" key="8">
    <source>
        <dbReference type="SAM" id="SignalP"/>
    </source>
</evidence>
<evidence type="ECO:0000256" key="2">
    <source>
        <dbReference type="ARBA" id="ARBA00022614"/>
    </source>
</evidence>
<keyword evidence="3 7" id="KW-0812">Transmembrane</keyword>
<dbReference type="OMA" id="SHNLGMM"/>
<feature type="transmembrane region" description="Helical" evidence="7">
    <location>
        <begin position="471"/>
        <end position="495"/>
    </location>
</feature>
<dbReference type="EnsemblMetazoa" id="G23152.7">
    <property type="protein sequence ID" value="G23152.7:cds"/>
    <property type="gene ID" value="G23152"/>
</dbReference>
<evidence type="ECO:0000313" key="10">
    <source>
        <dbReference type="EnsemblMetazoa" id="G23152.7:cds"/>
    </source>
</evidence>
<organism evidence="10 11">
    <name type="scientific">Magallana gigas</name>
    <name type="common">Pacific oyster</name>
    <name type="synonym">Crassostrea gigas</name>
    <dbReference type="NCBI Taxonomy" id="29159"/>
    <lineage>
        <taxon>Eukaryota</taxon>
        <taxon>Metazoa</taxon>
        <taxon>Spiralia</taxon>
        <taxon>Lophotrochozoa</taxon>
        <taxon>Mollusca</taxon>
        <taxon>Bivalvia</taxon>
        <taxon>Autobranchia</taxon>
        <taxon>Pteriomorphia</taxon>
        <taxon>Ostreida</taxon>
        <taxon>Ostreoidea</taxon>
        <taxon>Ostreidae</taxon>
        <taxon>Magallana</taxon>
    </lineage>
</organism>
<evidence type="ECO:0000256" key="3">
    <source>
        <dbReference type="ARBA" id="ARBA00022692"/>
    </source>
</evidence>
<evidence type="ECO:0000256" key="1">
    <source>
        <dbReference type="ARBA" id="ARBA00004167"/>
    </source>
</evidence>
<keyword evidence="4 8" id="KW-0732">Signal</keyword>
<dbReference type="SUPFAM" id="SSF52058">
    <property type="entry name" value="L domain-like"/>
    <property type="match status" value="1"/>
</dbReference>
<dbReference type="EnsemblMetazoa" id="G23152.2">
    <property type="protein sequence ID" value="G23152.2:cds"/>
    <property type="gene ID" value="G23152"/>
</dbReference>
<evidence type="ECO:0000256" key="7">
    <source>
        <dbReference type="SAM" id="Phobius"/>
    </source>
</evidence>
<evidence type="ECO:0000313" key="11">
    <source>
        <dbReference type="Proteomes" id="UP000005408"/>
    </source>
</evidence>
<dbReference type="EnsemblMetazoa" id="G23152.8">
    <property type="protein sequence ID" value="G23152.8:cds"/>
    <property type="gene ID" value="G23152"/>
</dbReference>
<dbReference type="AlphaFoldDB" id="A0A8W8KDI3"/>
<dbReference type="EnsemblMetazoa" id="G23152.1">
    <property type="protein sequence ID" value="G23152.1:cds"/>
    <property type="gene ID" value="G23152"/>
</dbReference>
<dbReference type="InterPro" id="IPR032675">
    <property type="entry name" value="LRR_dom_sf"/>
</dbReference>
<dbReference type="EnsemblMetazoa" id="G23152.5">
    <property type="protein sequence ID" value="G23152.5:cds"/>
    <property type="gene ID" value="G23152"/>
</dbReference>
<dbReference type="EnsemblMetazoa" id="G23152.3">
    <property type="protein sequence ID" value="G23152.3:cds"/>
    <property type="gene ID" value="G23152"/>
</dbReference>
<dbReference type="GO" id="GO:0038023">
    <property type="term" value="F:signaling receptor activity"/>
    <property type="evidence" value="ECO:0007669"/>
    <property type="project" value="TreeGrafter"/>
</dbReference>
<dbReference type="PANTHER" id="PTHR24365">
    <property type="entry name" value="TOLL-LIKE RECEPTOR"/>
    <property type="match status" value="1"/>
</dbReference>
<accession>A0A8W8KDI3</accession>
<dbReference type="EnsemblMetazoa" id="G23152.4">
    <property type="protein sequence ID" value="G23152.4:cds"/>
    <property type="gene ID" value="G23152"/>
</dbReference>
<keyword evidence="11" id="KW-1185">Reference proteome</keyword>
<name>A0A8W8KDI3_MAGGI</name>
<reference evidence="10" key="1">
    <citation type="submission" date="2022-08" db="UniProtKB">
        <authorList>
            <consortium name="EnsemblMetazoa"/>
        </authorList>
    </citation>
    <scope>IDENTIFICATION</scope>
    <source>
        <strain evidence="10">05x7-T-G4-1.051#20</strain>
    </source>
</reference>
<proteinExistence type="predicted"/>
<keyword evidence="5 7" id="KW-1133">Transmembrane helix</keyword>